<name>A0A0T7CMQ9_BORP1</name>
<keyword evidence="4" id="KW-0804">Transcription</keyword>
<dbReference type="GeneID" id="69601896"/>
<dbReference type="InterPro" id="IPR036388">
    <property type="entry name" value="WH-like_DNA-bd_sf"/>
</dbReference>
<dbReference type="GO" id="GO:0043565">
    <property type="term" value="F:sequence-specific DNA binding"/>
    <property type="evidence" value="ECO:0007669"/>
    <property type="project" value="TreeGrafter"/>
</dbReference>
<dbReference type="FunFam" id="1.10.10.10:FF:000001">
    <property type="entry name" value="LysR family transcriptional regulator"/>
    <property type="match status" value="1"/>
</dbReference>
<evidence type="ECO:0000259" key="5">
    <source>
        <dbReference type="PROSITE" id="PS50931"/>
    </source>
</evidence>
<dbReference type="InterPro" id="IPR005119">
    <property type="entry name" value="LysR_subst-bd"/>
</dbReference>
<evidence type="ECO:0000256" key="1">
    <source>
        <dbReference type="ARBA" id="ARBA00009437"/>
    </source>
</evidence>
<dbReference type="Gene3D" id="1.10.10.10">
    <property type="entry name" value="Winged helix-like DNA-binding domain superfamily/Winged helix DNA-binding domain"/>
    <property type="match status" value="1"/>
</dbReference>
<dbReference type="SUPFAM" id="SSF46785">
    <property type="entry name" value="Winged helix' DNA-binding domain"/>
    <property type="match status" value="1"/>
</dbReference>
<reference evidence="6 7" key="1">
    <citation type="journal article" date="2012" name="BMC Genomics">
        <title>Comparative genomics of the classical Bordetella subspecies: the evolution and exchange of virulence-associated diversity amongst closely related pathogens.</title>
        <authorList>
            <person name="Park J."/>
            <person name="Zhang Y."/>
            <person name="Buboltz A.M."/>
            <person name="Zhang X."/>
            <person name="Schuster S.C."/>
            <person name="Ahuja U."/>
            <person name="Liu M."/>
            <person name="Miller J.F."/>
            <person name="Sebaihia M."/>
            <person name="Bentley S.D."/>
            <person name="Parkhill J."/>
            <person name="Harvill E.T."/>
        </authorList>
    </citation>
    <scope>NUCLEOTIDE SEQUENCE [LARGE SCALE GENOMIC DNA]</scope>
    <source>
        <strain evidence="7">ATCC 9797 / DSM 5571 / CCUG 30873 / LMG 14455 / NCTC 10739 / 18323</strain>
    </source>
</reference>
<gene>
    <name evidence="6" type="ordered locus">BN118_1393</name>
</gene>
<dbReference type="Proteomes" id="UP000005250">
    <property type="component" value="Chromosome"/>
</dbReference>
<dbReference type="GO" id="GO:0006351">
    <property type="term" value="P:DNA-templated transcription"/>
    <property type="evidence" value="ECO:0007669"/>
    <property type="project" value="TreeGrafter"/>
</dbReference>
<organism evidence="6 7">
    <name type="scientific">Bordetella pertussis (strain ATCC 9797 / DSM 5571 / CCUG 30873 / LMG 14455 / NCTC 10739 / 18323)</name>
    <dbReference type="NCBI Taxonomy" id="568706"/>
    <lineage>
        <taxon>Bacteria</taxon>
        <taxon>Pseudomonadati</taxon>
        <taxon>Pseudomonadota</taxon>
        <taxon>Betaproteobacteria</taxon>
        <taxon>Burkholderiales</taxon>
        <taxon>Alcaligenaceae</taxon>
        <taxon>Bordetella</taxon>
    </lineage>
</organism>
<dbReference type="InterPro" id="IPR000847">
    <property type="entry name" value="LysR_HTH_N"/>
</dbReference>
<dbReference type="GO" id="GO:0003700">
    <property type="term" value="F:DNA-binding transcription factor activity"/>
    <property type="evidence" value="ECO:0007669"/>
    <property type="project" value="InterPro"/>
</dbReference>
<accession>A0A0T7CMQ9</accession>
<dbReference type="PANTHER" id="PTHR30537:SF5">
    <property type="entry name" value="HTH-TYPE TRANSCRIPTIONAL ACTIVATOR TTDR-RELATED"/>
    <property type="match status" value="1"/>
</dbReference>
<dbReference type="PANTHER" id="PTHR30537">
    <property type="entry name" value="HTH-TYPE TRANSCRIPTIONAL REGULATOR"/>
    <property type="match status" value="1"/>
</dbReference>
<dbReference type="Pfam" id="PF03466">
    <property type="entry name" value="LysR_substrate"/>
    <property type="match status" value="1"/>
</dbReference>
<evidence type="ECO:0000313" key="7">
    <source>
        <dbReference type="Proteomes" id="UP000005250"/>
    </source>
</evidence>
<feature type="domain" description="HTH lysR-type" evidence="5">
    <location>
        <begin position="1"/>
        <end position="59"/>
    </location>
</feature>
<dbReference type="Gene3D" id="3.40.190.290">
    <property type="match status" value="1"/>
</dbReference>
<evidence type="ECO:0000256" key="2">
    <source>
        <dbReference type="ARBA" id="ARBA00023015"/>
    </source>
</evidence>
<evidence type="ECO:0000313" key="6">
    <source>
        <dbReference type="EMBL" id="CCJ62818.1"/>
    </source>
</evidence>
<proteinExistence type="inferred from homology"/>
<dbReference type="KEGG" id="bper:BN118_1393"/>
<dbReference type="SUPFAM" id="SSF53850">
    <property type="entry name" value="Periplasmic binding protein-like II"/>
    <property type="match status" value="1"/>
</dbReference>
<keyword evidence="7" id="KW-1185">Reference proteome</keyword>
<sequence>MDKFQEVSLFLAVAEARSFAAAGRRLGLSASTVTRAVAALEARLGILLLVRTTRHVRLTDAGEQFAHDCRAVLDSLAQAEEAAAGGRVQPRGELSVTAPALFGELHVMPAIVDYLRQHRQVRLRALLVDRVVRLLDEGVDVAVRIGRLPDSSLTAIHVGDVRRIVCAAPDFLARAGVPSHPDMLPRYCTVSVVMEGQMDRWRFVCDGHARDLDVQAQLTVTSSQAAVRAAVQGWGLAQVVSYQAAGALREGALQVVLREFEPPPLPVHVVYPEGRKGAAKVRSFVEFCVERLRAELGELPA</sequence>
<dbReference type="RefSeq" id="WP_010930749.1">
    <property type="nucleotide sequence ID" value="NC_018518.1"/>
</dbReference>
<comment type="similarity">
    <text evidence="1">Belongs to the LysR transcriptional regulatory family.</text>
</comment>
<evidence type="ECO:0000256" key="3">
    <source>
        <dbReference type="ARBA" id="ARBA00023125"/>
    </source>
</evidence>
<keyword evidence="2" id="KW-0805">Transcription regulation</keyword>
<dbReference type="eggNOG" id="COG0583">
    <property type="taxonomic scope" value="Bacteria"/>
</dbReference>
<dbReference type="HOGENOM" id="CLU_039613_16_3_4"/>
<keyword evidence="3" id="KW-0238">DNA-binding</keyword>
<protein>
    <submittedName>
        <fullName evidence="6">LysR-family transcriptional regulator</fullName>
    </submittedName>
</protein>
<dbReference type="CDD" id="cd08471">
    <property type="entry name" value="PBP2_CrgA_like_2"/>
    <property type="match status" value="1"/>
</dbReference>
<dbReference type="PROSITE" id="PS50931">
    <property type="entry name" value="HTH_LYSR"/>
    <property type="match status" value="1"/>
</dbReference>
<dbReference type="Pfam" id="PF00126">
    <property type="entry name" value="HTH_1"/>
    <property type="match status" value="1"/>
</dbReference>
<dbReference type="EMBL" id="HE965805">
    <property type="protein sequence ID" value="CCJ62818.1"/>
    <property type="molecule type" value="Genomic_DNA"/>
</dbReference>
<dbReference type="InterPro" id="IPR058163">
    <property type="entry name" value="LysR-type_TF_proteobact-type"/>
</dbReference>
<evidence type="ECO:0000256" key="4">
    <source>
        <dbReference type="ARBA" id="ARBA00023163"/>
    </source>
</evidence>
<dbReference type="InterPro" id="IPR036390">
    <property type="entry name" value="WH_DNA-bd_sf"/>
</dbReference>
<dbReference type="AlphaFoldDB" id="A0A0T7CMQ9"/>